<evidence type="ECO:0000256" key="8">
    <source>
        <dbReference type="SAM" id="Phobius"/>
    </source>
</evidence>
<evidence type="ECO:0000256" key="1">
    <source>
        <dbReference type="ARBA" id="ARBA00022475"/>
    </source>
</evidence>
<feature type="transmembrane region" description="Helical" evidence="8">
    <location>
        <begin position="141"/>
        <end position="162"/>
    </location>
</feature>
<evidence type="ECO:0000256" key="6">
    <source>
        <dbReference type="ARBA" id="ARBA00022989"/>
    </source>
</evidence>
<evidence type="ECO:0000313" key="10">
    <source>
        <dbReference type="Proteomes" id="UP001299409"/>
    </source>
</evidence>
<keyword evidence="7 8" id="KW-0472">Membrane</keyword>
<dbReference type="InterPro" id="IPR006741">
    <property type="entry name" value="AgrB"/>
</dbReference>
<evidence type="ECO:0000256" key="7">
    <source>
        <dbReference type="ARBA" id="ARBA00023136"/>
    </source>
</evidence>
<keyword evidence="10" id="KW-1185">Reference proteome</keyword>
<keyword evidence="4 8" id="KW-0812">Transmembrane</keyword>
<evidence type="ECO:0000313" key="9">
    <source>
        <dbReference type="EMBL" id="MCB5447347.1"/>
    </source>
</evidence>
<organism evidence="9 10">
    <name type="scientific">Intestinibacter bartlettii</name>
    <dbReference type="NCBI Taxonomy" id="261299"/>
    <lineage>
        <taxon>Bacteria</taxon>
        <taxon>Bacillati</taxon>
        <taxon>Bacillota</taxon>
        <taxon>Clostridia</taxon>
        <taxon>Peptostreptococcales</taxon>
        <taxon>Peptostreptococcaceae</taxon>
        <taxon>Intestinibacter</taxon>
    </lineage>
</organism>
<proteinExistence type="predicted"/>
<feature type="transmembrane region" description="Helical" evidence="8">
    <location>
        <begin position="102"/>
        <end position="121"/>
    </location>
</feature>
<protein>
    <submittedName>
        <fullName evidence="9">Accessory gene regulator B family protein</fullName>
    </submittedName>
</protein>
<evidence type="ECO:0000256" key="5">
    <source>
        <dbReference type="ARBA" id="ARBA00022801"/>
    </source>
</evidence>
<name>A0ABS8D1H8_9FIRM</name>
<dbReference type="EMBL" id="JAJBMB010000021">
    <property type="protein sequence ID" value="MCB5447347.1"/>
    <property type="molecule type" value="Genomic_DNA"/>
</dbReference>
<reference evidence="9 10" key="1">
    <citation type="submission" date="2021-10" db="EMBL/GenBank/DDBJ databases">
        <title>Collection of gut derived symbiotic bacterial strains cultured from healthy donors.</title>
        <authorList>
            <person name="Lin H."/>
            <person name="Littmann E."/>
            <person name="Claire K."/>
            <person name="Pamer E."/>
        </authorList>
    </citation>
    <scope>NUCLEOTIDE SEQUENCE [LARGE SCALE GENOMIC DNA]</scope>
    <source>
        <strain evidence="9 10">MSK.17.68</strain>
    </source>
</reference>
<feature type="transmembrane region" description="Helical" evidence="8">
    <location>
        <begin position="34"/>
        <end position="67"/>
    </location>
</feature>
<feature type="transmembrane region" description="Helical" evidence="8">
    <location>
        <begin position="79"/>
        <end position="96"/>
    </location>
</feature>
<evidence type="ECO:0000256" key="4">
    <source>
        <dbReference type="ARBA" id="ARBA00022692"/>
    </source>
</evidence>
<feature type="transmembrane region" description="Helical" evidence="8">
    <location>
        <begin position="168"/>
        <end position="188"/>
    </location>
</feature>
<keyword evidence="6 8" id="KW-1133">Transmembrane helix</keyword>
<sequence>MIEFLSQKMMYFLIENNAIKKEEIEIYNYTFETVIAFLINIIFILLIGWIMNRFICTILFLVFYCPIRQFSGGYHAENYKSCLLTFVAIYILNYVILENFFINKNSILFLLITIISFIRVYKKSPFEHREHSLSMNQRKKYKQIVFLGLTLDLIISIIGIHFKSIYVYSIYILSVINIIYLMIILGSIKQKITEKSQKFI</sequence>
<dbReference type="RefSeq" id="WP_226915406.1">
    <property type="nucleotide sequence ID" value="NZ_BAABXU010000001.1"/>
</dbReference>
<keyword evidence="3" id="KW-0645">Protease</keyword>
<comment type="caution">
    <text evidence="9">The sequence shown here is derived from an EMBL/GenBank/DDBJ whole genome shotgun (WGS) entry which is preliminary data.</text>
</comment>
<keyword evidence="2" id="KW-0673">Quorum sensing</keyword>
<evidence type="ECO:0000256" key="3">
    <source>
        <dbReference type="ARBA" id="ARBA00022670"/>
    </source>
</evidence>
<gene>
    <name evidence="9" type="ORF">LIP50_14165</name>
</gene>
<keyword evidence="1" id="KW-1003">Cell membrane</keyword>
<evidence type="ECO:0000256" key="2">
    <source>
        <dbReference type="ARBA" id="ARBA00022654"/>
    </source>
</evidence>
<keyword evidence="5" id="KW-0378">Hydrolase</keyword>
<dbReference type="SMART" id="SM00793">
    <property type="entry name" value="AgrB"/>
    <property type="match status" value="1"/>
</dbReference>
<accession>A0ABS8D1H8</accession>
<dbReference type="Proteomes" id="UP001299409">
    <property type="component" value="Unassembled WGS sequence"/>
</dbReference>
<dbReference type="Pfam" id="PF04647">
    <property type="entry name" value="AgrB"/>
    <property type="match status" value="1"/>
</dbReference>